<evidence type="ECO:0000313" key="3">
    <source>
        <dbReference type="EMBL" id="RSN76702.1"/>
    </source>
</evidence>
<protein>
    <submittedName>
        <fullName evidence="3">Uncharacterized protein</fullName>
    </submittedName>
</protein>
<feature type="coiled-coil region" evidence="1">
    <location>
        <begin position="53"/>
        <end position="87"/>
    </location>
</feature>
<name>A0A3R9QHK5_9CREN</name>
<accession>A0A3R9QHK5</accession>
<evidence type="ECO:0000256" key="2">
    <source>
        <dbReference type="SAM" id="Phobius"/>
    </source>
</evidence>
<keyword evidence="2" id="KW-0472">Membrane</keyword>
<keyword evidence="1" id="KW-0175">Coiled coil</keyword>
<feature type="transmembrane region" description="Helical" evidence="2">
    <location>
        <begin position="33"/>
        <end position="51"/>
    </location>
</feature>
<dbReference type="EMBL" id="RCOS01000054">
    <property type="protein sequence ID" value="RSN76702.1"/>
    <property type="molecule type" value="Genomic_DNA"/>
</dbReference>
<evidence type="ECO:0000313" key="4">
    <source>
        <dbReference type="Proteomes" id="UP000277582"/>
    </source>
</evidence>
<reference evidence="3 4" key="1">
    <citation type="submission" date="2018-10" db="EMBL/GenBank/DDBJ databases">
        <title>Co-occurring genomic capacity for anaerobic methane metabolism and dissimilatory sulfite reduction discovered in the Korarchaeota.</title>
        <authorList>
            <person name="Mckay L.J."/>
            <person name="Dlakic M."/>
            <person name="Fields M.W."/>
            <person name="Delmont T.O."/>
            <person name="Eren A.M."/>
            <person name="Jay Z.J."/>
            <person name="Klingelsmith K.B."/>
            <person name="Rusch D.B."/>
            <person name="Inskeep W.P."/>
        </authorList>
    </citation>
    <scope>NUCLEOTIDE SEQUENCE [LARGE SCALE GENOMIC DNA]</scope>
    <source>
        <strain evidence="3 4">MDKW</strain>
    </source>
</reference>
<evidence type="ECO:0000256" key="1">
    <source>
        <dbReference type="SAM" id="Coils"/>
    </source>
</evidence>
<gene>
    <name evidence="3" type="ORF">D6D85_03585</name>
</gene>
<organism evidence="3 4">
    <name type="scientific">Candidatus Methanodesulfokora washburnensis</name>
    <dbReference type="NCBI Taxonomy" id="2478471"/>
    <lineage>
        <taxon>Archaea</taxon>
        <taxon>Thermoproteota</taxon>
        <taxon>Candidatus Korarchaeia</taxon>
        <taxon>Candidatus Korarchaeia incertae sedis</taxon>
        <taxon>Candidatus Methanodesulfokora</taxon>
    </lineage>
</organism>
<sequence>MVGSSEKSVYAFVSVVVIIVYAYLMFFTEFSVLLLKIAIFVGAICGVRIWMDMNTLEKRIAGIESILEQMDKRLNHLESEDTEKSKEWTESEINKVKAFLLELESPA</sequence>
<dbReference type="AlphaFoldDB" id="A0A3R9QHK5"/>
<keyword evidence="2" id="KW-0812">Transmembrane</keyword>
<comment type="caution">
    <text evidence="3">The sequence shown here is derived from an EMBL/GenBank/DDBJ whole genome shotgun (WGS) entry which is preliminary data.</text>
</comment>
<keyword evidence="4" id="KW-1185">Reference proteome</keyword>
<feature type="transmembrane region" description="Helical" evidence="2">
    <location>
        <begin position="9"/>
        <end position="27"/>
    </location>
</feature>
<dbReference type="RefSeq" id="WP_125670679.1">
    <property type="nucleotide sequence ID" value="NZ_RCOS01000054.1"/>
</dbReference>
<dbReference type="Proteomes" id="UP000277582">
    <property type="component" value="Unassembled WGS sequence"/>
</dbReference>
<keyword evidence="2" id="KW-1133">Transmembrane helix</keyword>
<proteinExistence type="predicted"/>